<evidence type="ECO:0000313" key="10">
    <source>
        <dbReference type="EMBL" id="SFG36302.1"/>
    </source>
</evidence>
<feature type="binding site" evidence="8">
    <location>
        <position position="134"/>
    </location>
    <ligand>
        <name>L-tryptophan</name>
        <dbReference type="ChEBI" id="CHEBI:57912"/>
    </ligand>
</feature>
<evidence type="ECO:0000256" key="1">
    <source>
        <dbReference type="ARBA" id="ARBA00005594"/>
    </source>
</evidence>
<comment type="subunit">
    <text evidence="8">Homodimer.</text>
</comment>
<feature type="binding site" evidence="8">
    <location>
        <begin position="194"/>
        <end position="198"/>
    </location>
    <ligand>
        <name>ATP</name>
        <dbReference type="ChEBI" id="CHEBI:30616"/>
    </ligand>
</feature>
<evidence type="ECO:0000256" key="2">
    <source>
        <dbReference type="ARBA" id="ARBA00022598"/>
    </source>
</evidence>
<evidence type="ECO:0000256" key="7">
    <source>
        <dbReference type="ARBA" id="ARBA00049929"/>
    </source>
</evidence>
<feature type="binding site" evidence="8">
    <location>
        <begin position="146"/>
        <end position="148"/>
    </location>
    <ligand>
        <name>ATP</name>
        <dbReference type="ChEBI" id="CHEBI:30616"/>
    </ligand>
</feature>
<feature type="short sequence motif" description="'KMSKS' region" evidence="8">
    <location>
        <begin position="194"/>
        <end position="198"/>
    </location>
</feature>
<feature type="binding site" evidence="8">
    <location>
        <position position="185"/>
    </location>
    <ligand>
        <name>ATP</name>
        <dbReference type="ChEBI" id="CHEBI:30616"/>
    </ligand>
</feature>
<dbReference type="GO" id="GO:0005829">
    <property type="term" value="C:cytosol"/>
    <property type="evidence" value="ECO:0007669"/>
    <property type="project" value="TreeGrafter"/>
</dbReference>
<dbReference type="InterPro" id="IPR050203">
    <property type="entry name" value="Trp-tRNA_synthetase"/>
</dbReference>
<evidence type="ECO:0000256" key="3">
    <source>
        <dbReference type="ARBA" id="ARBA00022741"/>
    </source>
</evidence>
<dbReference type="Proteomes" id="UP000198752">
    <property type="component" value="Unassembled WGS sequence"/>
</dbReference>
<dbReference type="FunFam" id="1.10.240.10:FF:000002">
    <property type="entry name" value="Tryptophan--tRNA ligase"/>
    <property type="match status" value="1"/>
</dbReference>
<keyword evidence="6 8" id="KW-0030">Aminoacyl-tRNA synthetase</keyword>
<accession>A0A1I2R770</accession>
<keyword evidence="11" id="KW-1185">Reference proteome</keyword>
<dbReference type="InterPro" id="IPR002306">
    <property type="entry name" value="Trp-tRNA-ligase"/>
</dbReference>
<feature type="binding site" evidence="8">
    <location>
        <begin position="19"/>
        <end position="20"/>
    </location>
    <ligand>
        <name>ATP</name>
        <dbReference type="ChEBI" id="CHEBI:30616"/>
    </ligand>
</feature>
<dbReference type="EMBL" id="FOOY01000009">
    <property type="protein sequence ID" value="SFG36302.1"/>
    <property type="molecule type" value="Genomic_DNA"/>
</dbReference>
<organism evidence="10 11">
    <name type="scientific">Sporolactobacillus nakayamae</name>
    <dbReference type="NCBI Taxonomy" id="269670"/>
    <lineage>
        <taxon>Bacteria</taxon>
        <taxon>Bacillati</taxon>
        <taxon>Bacillota</taxon>
        <taxon>Bacilli</taxon>
        <taxon>Bacillales</taxon>
        <taxon>Sporolactobacillaceae</taxon>
        <taxon>Sporolactobacillus</taxon>
    </lineage>
</organism>
<dbReference type="Gene3D" id="1.10.240.10">
    <property type="entry name" value="Tyrosyl-Transfer RNA Synthetase"/>
    <property type="match status" value="1"/>
</dbReference>
<keyword evidence="4 8" id="KW-0067">ATP-binding</keyword>
<protein>
    <recommendedName>
        <fullName evidence="8">Tryptophan--tRNA ligase</fullName>
        <ecNumber evidence="8">6.1.1.2</ecNumber>
    </recommendedName>
    <alternativeName>
        <fullName evidence="8">Tryptophanyl-tRNA synthetase</fullName>
        <shortName evidence="8">TrpRS</shortName>
    </alternativeName>
</protein>
<comment type="function">
    <text evidence="8">Catalyzes the attachment of tryptophan to tRNA(Trp).</text>
</comment>
<dbReference type="GO" id="GO:0004830">
    <property type="term" value="F:tryptophan-tRNA ligase activity"/>
    <property type="evidence" value="ECO:0007669"/>
    <property type="project" value="UniProtKB-UniRule"/>
</dbReference>
<keyword evidence="8" id="KW-0963">Cytoplasm</keyword>
<dbReference type="SUPFAM" id="SSF52374">
    <property type="entry name" value="Nucleotidylyl transferase"/>
    <property type="match status" value="1"/>
</dbReference>
<dbReference type="PRINTS" id="PR01039">
    <property type="entry name" value="TRNASYNTHTRP"/>
</dbReference>
<dbReference type="GO" id="GO:0006436">
    <property type="term" value="P:tryptophanyl-tRNA aminoacylation"/>
    <property type="evidence" value="ECO:0007669"/>
    <property type="project" value="UniProtKB-UniRule"/>
</dbReference>
<dbReference type="CDD" id="cd00806">
    <property type="entry name" value="TrpRS_core"/>
    <property type="match status" value="1"/>
</dbReference>
<proteinExistence type="inferred from homology"/>
<dbReference type="Gene3D" id="3.40.50.620">
    <property type="entry name" value="HUPs"/>
    <property type="match status" value="1"/>
</dbReference>
<comment type="similarity">
    <text evidence="1 8 9">Belongs to the class-I aminoacyl-tRNA synthetase family.</text>
</comment>
<dbReference type="EC" id="6.1.1.2" evidence="8"/>
<gene>
    <name evidence="8" type="primary">trpS</name>
    <name evidence="10" type="ORF">SAMN02982927_01461</name>
</gene>
<dbReference type="NCBIfam" id="TIGR00233">
    <property type="entry name" value="trpS"/>
    <property type="match status" value="1"/>
</dbReference>
<dbReference type="InterPro" id="IPR024109">
    <property type="entry name" value="Trp-tRNA-ligase_bac-type"/>
</dbReference>
<dbReference type="STRING" id="269670.SAMN02982927_01461"/>
<dbReference type="GO" id="GO:0005524">
    <property type="term" value="F:ATP binding"/>
    <property type="evidence" value="ECO:0007669"/>
    <property type="project" value="UniProtKB-UniRule"/>
</dbReference>
<comment type="catalytic activity">
    <reaction evidence="7 8">
        <text>tRNA(Trp) + L-tryptophan + ATP = L-tryptophyl-tRNA(Trp) + AMP + diphosphate + H(+)</text>
        <dbReference type="Rhea" id="RHEA:24080"/>
        <dbReference type="Rhea" id="RHEA-COMP:9671"/>
        <dbReference type="Rhea" id="RHEA-COMP:9705"/>
        <dbReference type="ChEBI" id="CHEBI:15378"/>
        <dbReference type="ChEBI" id="CHEBI:30616"/>
        <dbReference type="ChEBI" id="CHEBI:33019"/>
        <dbReference type="ChEBI" id="CHEBI:57912"/>
        <dbReference type="ChEBI" id="CHEBI:78442"/>
        <dbReference type="ChEBI" id="CHEBI:78535"/>
        <dbReference type="ChEBI" id="CHEBI:456215"/>
        <dbReference type="EC" id="6.1.1.2"/>
    </reaction>
</comment>
<evidence type="ECO:0000313" key="11">
    <source>
        <dbReference type="Proteomes" id="UP000198752"/>
    </source>
</evidence>
<dbReference type="InterPro" id="IPR002305">
    <property type="entry name" value="aa-tRNA-synth_Ic"/>
</dbReference>
<dbReference type="PANTHER" id="PTHR43766">
    <property type="entry name" value="TRYPTOPHAN--TRNA LIGASE, MITOCHONDRIAL"/>
    <property type="match status" value="1"/>
</dbReference>
<evidence type="ECO:0000256" key="4">
    <source>
        <dbReference type="ARBA" id="ARBA00022840"/>
    </source>
</evidence>
<evidence type="ECO:0000256" key="6">
    <source>
        <dbReference type="ARBA" id="ARBA00023146"/>
    </source>
</evidence>
<keyword evidence="2 8" id="KW-0436">Ligase</keyword>
<dbReference type="PANTHER" id="PTHR43766:SF1">
    <property type="entry name" value="TRYPTOPHAN--TRNA LIGASE, MITOCHONDRIAL"/>
    <property type="match status" value="1"/>
</dbReference>
<evidence type="ECO:0000256" key="8">
    <source>
        <dbReference type="HAMAP-Rule" id="MF_00140"/>
    </source>
</evidence>
<evidence type="ECO:0000256" key="9">
    <source>
        <dbReference type="RuleBase" id="RU363036"/>
    </source>
</evidence>
<dbReference type="Pfam" id="PF00579">
    <property type="entry name" value="tRNA-synt_1b"/>
    <property type="match status" value="1"/>
</dbReference>
<keyword evidence="3 8" id="KW-0547">Nucleotide-binding</keyword>
<keyword evidence="5 8" id="KW-0648">Protein biosynthesis</keyword>
<reference evidence="11" key="1">
    <citation type="submission" date="2016-10" db="EMBL/GenBank/DDBJ databases">
        <authorList>
            <person name="Varghese N."/>
            <person name="Submissions S."/>
        </authorList>
    </citation>
    <scope>NUCLEOTIDE SEQUENCE [LARGE SCALE GENOMIC DNA]</scope>
    <source>
        <strain evidence="11">ATCC 700379</strain>
    </source>
</reference>
<name>A0A1I2R770_9BACL</name>
<evidence type="ECO:0000256" key="5">
    <source>
        <dbReference type="ARBA" id="ARBA00022917"/>
    </source>
</evidence>
<dbReference type="InterPro" id="IPR014729">
    <property type="entry name" value="Rossmann-like_a/b/a_fold"/>
</dbReference>
<dbReference type="AlphaFoldDB" id="A0A1I2R770"/>
<sequence length="332" mass="36910">MILAKIFSGVQPTSIPTLGNYLGAMRNFATLQEGNDCIYCIVDEHAITVPQDPKEIQKNIHNLAALYLAMGIDPKQSILFIQSEVPCHAQLGWIMQCVSYMGELERMTQFKDKSKGKQTIPAGLLTYPPLMAADILLYQTNLVPVGADQKQHMELTRDLAERFNNKYGEVFTIPEPYIPPVGARIMSLSEPTKKMSKSDSNRKATIFTLDNEKDIIKKIKSATTDDEASIRYDRVAKPGISNLLDIYSLCSGRSVDDLVTAYQGKGYGELKTDVAEAVVGMLNPIQERFNNLIESSELDEILDEGAERAYAIAKKTLNKAEKALGIGRRNKQ</sequence>
<dbReference type="HAMAP" id="MF_00140_B">
    <property type="entry name" value="Trp_tRNA_synth_B"/>
    <property type="match status" value="1"/>
</dbReference>
<comment type="caution">
    <text evidence="8">Lacks conserved residue(s) required for the propagation of feature annotation.</text>
</comment>
<comment type="subcellular location">
    <subcellularLocation>
        <location evidence="8">Cytoplasm</location>
    </subcellularLocation>
</comment>
<feature type="binding site" evidence="8">
    <location>
        <begin position="11"/>
        <end position="13"/>
    </location>
    <ligand>
        <name>ATP</name>
        <dbReference type="ChEBI" id="CHEBI:30616"/>
    </ligand>
</feature>